<keyword evidence="4 7" id="KW-1133">Transmembrane helix</keyword>
<gene>
    <name evidence="9" type="ORF">J2Z83_002269</name>
</gene>
<dbReference type="EMBL" id="JAGGKX010000010">
    <property type="protein sequence ID" value="MBP1970153.1"/>
    <property type="molecule type" value="Genomic_DNA"/>
</dbReference>
<evidence type="ECO:0000256" key="4">
    <source>
        <dbReference type="ARBA" id="ARBA00022989"/>
    </source>
</evidence>
<evidence type="ECO:0000259" key="8">
    <source>
        <dbReference type="PROSITE" id="PS51849"/>
    </source>
</evidence>
<keyword evidence="5 7" id="KW-0472">Membrane</keyword>
<evidence type="ECO:0000256" key="1">
    <source>
        <dbReference type="ARBA" id="ARBA00004162"/>
    </source>
</evidence>
<evidence type="ECO:0000256" key="3">
    <source>
        <dbReference type="ARBA" id="ARBA00022692"/>
    </source>
</evidence>
<evidence type="ECO:0000313" key="10">
    <source>
        <dbReference type="Proteomes" id="UP001519345"/>
    </source>
</evidence>
<sequence length="308" mass="35477">MKKGIVMEQHRHYTIIMTKEGMFQKAMPIQRTVIGAEVSYTLLNKKKKLFIFANPMKQMKQGNVPTQLLVTVCLFVFLFVPLYLMMGENETYAYVNVEINPSIELEVDEDMAVHSIRPLNNEASTIVREMPAYQNKQVDKVIEMIMDKSEETEFINDKKSMLVGVSYVKEGKESNSIPEPLKMQFPMDDTEWQIASFHVPKGLRDTAQNNNKSMNEVLATALKEDNTTVECSQAYSVNDEERAIITNFYNMDTENHSEGDVVNPEKYNNEKEKPQSRDQHPSEMEEKNGEINSKNDNNQTTIKVNKIR</sequence>
<evidence type="ECO:0000256" key="2">
    <source>
        <dbReference type="ARBA" id="ARBA00022475"/>
    </source>
</evidence>
<feature type="region of interest" description="Disordered" evidence="6">
    <location>
        <begin position="254"/>
        <end position="308"/>
    </location>
</feature>
<dbReference type="Pfam" id="PF12791">
    <property type="entry name" value="RsgI_N"/>
    <property type="match status" value="1"/>
</dbReference>
<keyword evidence="3 7" id="KW-0812">Transmembrane</keyword>
<keyword evidence="2" id="KW-1003">Cell membrane</keyword>
<evidence type="ECO:0000256" key="5">
    <source>
        <dbReference type="ARBA" id="ARBA00023136"/>
    </source>
</evidence>
<evidence type="ECO:0000256" key="7">
    <source>
        <dbReference type="SAM" id="Phobius"/>
    </source>
</evidence>
<dbReference type="Proteomes" id="UP001519345">
    <property type="component" value="Unassembled WGS sequence"/>
</dbReference>
<accession>A0ABS4IGS7</accession>
<protein>
    <recommendedName>
        <fullName evidence="8">RsgI N-terminal anti-sigma domain-containing protein</fullName>
    </recommendedName>
</protein>
<dbReference type="PROSITE" id="PS51849">
    <property type="entry name" value="RSGI_N"/>
    <property type="match status" value="1"/>
</dbReference>
<feature type="compositionally biased region" description="Polar residues" evidence="6">
    <location>
        <begin position="290"/>
        <end position="308"/>
    </location>
</feature>
<dbReference type="Pfam" id="PF23750">
    <property type="entry name" value="RsgI_M"/>
    <property type="match status" value="1"/>
</dbReference>
<comment type="subcellular location">
    <subcellularLocation>
        <location evidence="1">Cell membrane</location>
        <topology evidence="1">Single-pass membrane protein</topology>
    </subcellularLocation>
</comment>
<feature type="transmembrane region" description="Helical" evidence="7">
    <location>
        <begin position="66"/>
        <end position="86"/>
    </location>
</feature>
<evidence type="ECO:0000313" key="9">
    <source>
        <dbReference type="EMBL" id="MBP1970153.1"/>
    </source>
</evidence>
<feature type="compositionally biased region" description="Basic and acidic residues" evidence="6">
    <location>
        <begin position="267"/>
        <end position="289"/>
    </location>
</feature>
<dbReference type="RefSeq" id="WP_209463298.1">
    <property type="nucleotide sequence ID" value="NZ_CP110224.1"/>
</dbReference>
<organism evidence="9 10">
    <name type="scientific">Virgibacillus natechei</name>
    <dbReference type="NCBI Taxonomy" id="1216297"/>
    <lineage>
        <taxon>Bacteria</taxon>
        <taxon>Bacillati</taxon>
        <taxon>Bacillota</taxon>
        <taxon>Bacilli</taxon>
        <taxon>Bacillales</taxon>
        <taxon>Bacillaceae</taxon>
        <taxon>Virgibacillus</taxon>
    </lineage>
</organism>
<keyword evidence="10" id="KW-1185">Reference proteome</keyword>
<proteinExistence type="predicted"/>
<dbReference type="InterPro" id="IPR024449">
    <property type="entry name" value="Anti-sigma_RsgI_N"/>
</dbReference>
<dbReference type="InterPro" id="IPR055431">
    <property type="entry name" value="RsgI_M"/>
</dbReference>
<feature type="domain" description="RsgI N-terminal anti-sigma" evidence="8">
    <location>
        <begin position="2"/>
        <end position="49"/>
    </location>
</feature>
<evidence type="ECO:0000256" key="6">
    <source>
        <dbReference type="SAM" id="MobiDB-lite"/>
    </source>
</evidence>
<comment type="caution">
    <text evidence="9">The sequence shown here is derived from an EMBL/GenBank/DDBJ whole genome shotgun (WGS) entry which is preliminary data.</text>
</comment>
<reference evidence="9 10" key="1">
    <citation type="submission" date="2021-03" db="EMBL/GenBank/DDBJ databases">
        <title>Genomic Encyclopedia of Type Strains, Phase IV (KMG-IV): sequencing the most valuable type-strain genomes for metagenomic binning, comparative biology and taxonomic classification.</title>
        <authorList>
            <person name="Goeker M."/>
        </authorList>
    </citation>
    <scope>NUCLEOTIDE SEQUENCE [LARGE SCALE GENOMIC DNA]</scope>
    <source>
        <strain evidence="9 10">DSM 25609</strain>
    </source>
</reference>
<name>A0ABS4IGS7_9BACI</name>